<dbReference type="GO" id="GO:0006310">
    <property type="term" value="P:DNA recombination"/>
    <property type="evidence" value="ECO:0007669"/>
    <property type="project" value="InterPro"/>
</dbReference>
<comment type="similarity">
    <text evidence="1">Belongs to the RecJ family.</text>
</comment>
<name>A0A0S7YAW7_UNCT6</name>
<proteinExistence type="inferred from homology"/>
<dbReference type="InterPro" id="IPR004610">
    <property type="entry name" value="RecJ"/>
</dbReference>
<dbReference type="PANTHER" id="PTHR30255:SF2">
    <property type="entry name" value="SINGLE-STRANDED-DNA-SPECIFIC EXONUCLEASE RECJ"/>
    <property type="match status" value="1"/>
</dbReference>
<comment type="caution">
    <text evidence="9">The sequence shown here is derived from an EMBL/GenBank/DDBJ whole genome shotgun (WGS) entry which is preliminary data.</text>
</comment>
<keyword evidence="3" id="KW-0540">Nuclease</keyword>
<feature type="domain" description="RecJ OB" evidence="8">
    <location>
        <begin position="437"/>
        <end position="543"/>
    </location>
</feature>
<evidence type="ECO:0000313" key="10">
    <source>
        <dbReference type="Proteomes" id="UP000051012"/>
    </source>
</evidence>
<feature type="domain" description="DHHA1" evidence="7">
    <location>
        <begin position="331"/>
        <end position="424"/>
    </location>
</feature>
<dbReference type="Proteomes" id="UP000051012">
    <property type="component" value="Unassembled WGS sequence"/>
</dbReference>
<evidence type="ECO:0000256" key="2">
    <source>
        <dbReference type="ARBA" id="ARBA00019841"/>
    </source>
</evidence>
<organism evidence="9 10">
    <name type="scientific">candidate division TA06 bacterium DG_78</name>
    <dbReference type="NCBI Taxonomy" id="1703772"/>
    <lineage>
        <taxon>Bacteria</taxon>
        <taxon>Bacteria division TA06</taxon>
    </lineage>
</organism>
<sequence>MEIRGKKIPLPIVQILRNRGYDTTERIEQYFTPSLSYLHDPFSITDIEKAIDRILKALHDREKISVHGDYDTDGITGTALVVNNLKKLGIDVEYYIPHRLIEGYGLSMSGIERAIKNKCTVIITVDCGITAAREITYAQKRGVDVIVCDHHQPKATLPEGFALVNPKIPGCSYPFKELAGVGVAFKMLQALCEKLKIPREEMYKELDLVALGSVVDIVPLIGENRILVKYGLKKITQSEKVGFQALLEETGLKGVLTSYHLGFIIGPRINACGRLRDAKEALELFLTEDKTEAAKLARALSDDNAVRREIEETMYLEAKLLIEKTGSDKDRVIVLGKETWHEGVVGIVASRISRDYYKPTVLFALKKDTAKGSARSIEGFNIVEAFDACDEVLTEYGGHSQAAGLEMRREQLSELQRRINEYAEKFDDTTFTKKNIYDIKLNLDEITNEVVYFLKFFEPTGTANPTPVFLGQNFEVVGVPRVVGNSHLKFSLRHNNKVFDAIAFGQAENILDIEVGKTRIDCLYSVSEDSFTGKKKVVLKVRDMKKVS</sequence>
<dbReference type="InterPro" id="IPR041122">
    <property type="entry name" value="RecJ_OB"/>
</dbReference>
<dbReference type="GO" id="GO:0006281">
    <property type="term" value="P:DNA repair"/>
    <property type="evidence" value="ECO:0007669"/>
    <property type="project" value="InterPro"/>
</dbReference>
<evidence type="ECO:0000256" key="5">
    <source>
        <dbReference type="ARBA" id="ARBA00022839"/>
    </source>
</evidence>
<dbReference type="PATRIC" id="fig|1703772.3.peg.576"/>
<dbReference type="Gene3D" id="3.10.310.30">
    <property type="match status" value="1"/>
</dbReference>
<dbReference type="AlphaFoldDB" id="A0A0S7YAW7"/>
<dbReference type="InterPro" id="IPR038763">
    <property type="entry name" value="DHH_sf"/>
</dbReference>
<dbReference type="GO" id="GO:0003676">
    <property type="term" value="F:nucleic acid binding"/>
    <property type="evidence" value="ECO:0007669"/>
    <property type="project" value="InterPro"/>
</dbReference>
<dbReference type="NCBIfam" id="TIGR00644">
    <property type="entry name" value="recJ"/>
    <property type="match status" value="1"/>
</dbReference>
<dbReference type="Pfam" id="PF02272">
    <property type="entry name" value="DHHA1"/>
    <property type="match status" value="1"/>
</dbReference>
<evidence type="ECO:0000259" key="8">
    <source>
        <dbReference type="Pfam" id="PF17768"/>
    </source>
</evidence>
<evidence type="ECO:0000259" key="6">
    <source>
        <dbReference type="Pfam" id="PF01368"/>
    </source>
</evidence>
<dbReference type="Gene3D" id="3.90.1640.30">
    <property type="match status" value="1"/>
</dbReference>
<dbReference type="InterPro" id="IPR051673">
    <property type="entry name" value="SSDNA_exonuclease_RecJ"/>
</dbReference>
<accession>A0A0S7YAW7</accession>
<dbReference type="GO" id="GO:0008409">
    <property type="term" value="F:5'-3' exonuclease activity"/>
    <property type="evidence" value="ECO:0007669"/>
    <property type="project" value="InterPro"/>
</dbReference>
<gene>
    <name evidence="9" type="ORF">AMJ52_08330</name>
</gene>
<keyword evidence="5" id="KW-0269">Exonuclease</keyword>
<dbReference type="EMBL" id="LJNI01000119">
    <property type="protein sequence ID" value="KPJ71738.1"/>
    <property type="molecule type" value="Genomic_DNA"/>
</dbReference>
<evidence type="ECO:0000313" key="9">
    <source>
        <dbReference type="EMBL" id="KPJ71738.1"/>
    </source>
</evidence>
<evidence type="ECO:0000256" key="3">
    <source>
        <dbReference type="ARBA" id="ARBA00022722"/>
    </source>
</evidence>
<evidence type="ECO:0000259" key="7">
    <source>
        <dbReference type="Pfam" id="PF02272"/>
    </source>
</evidence>
<dbReference type="Pfam" id="PF17768">
    <property type="entry name" value="RecJ_OB"/>
    <property type="match status" value="1"/>
</dbReference>
<dbReference type="PANTHER" id="PTHR30255">
    <property type="entry name" value="SINGLE-STRANDED-DNA-SPECIFIC EXONUCLEASE RECJ"/>
    <property type="match status" value="1"/>
</dbReference>
<evidence type="ECO:0000256" key="4">
    <source>
        <dbReference type="ARBA" id="ARBA00022801"/>
    </source>
</evidence>
<dbReference type="SUPFAM" id="SSF64182">
    <property type="entry name" value="DHH phosphoesterases"/>
    <property type="match status" value="1"/>
</dbReference>
<dbReference type="InterPro" id="IPR003156">
    <property type="entry name" value="DHHA1_dom"/>
</dbReference>
<reference evidence="9 10" key="1">
    <citation type="journal article" date="2015" name="Microbiome">
        <title>Genomic resolution of linkages in carbon, nitrogen, and sulfur cycling among widespread estuary sediment bacteria.</title>
        <authorList>
            <person name="Baker B.J."/>
            <person name="Lazar C.S."/>
            <person name="Teske A.P."/>
            <person name="Dick G.J."/>
        </authorList>
    </citation>
    <scope>NUCLEOTIDE SEQUENCE [LARGE SCALE GENOMIC DNA]</scope>
    <source>
        <strain evidence="9">DG_78</strain>
    </source>
</reference>
<protein>
    <recommendedName>
        <fullName evidence="2">Single-stranded-DNA-specific exonuclease RecJ</fullName>
    </recommendedName>
</protein>
<evidence type="ECO:0000256" key="1">
    <source>
        <dbReference type="ARBA" id="ARBA00005915"/>
    </source>
</evidence>
<dbReference type="InterPro" id="IPR001667">
    <property type="entry name" value="DDH_dom"/>
</dbReference>
<dbReference type="Pfam" id="PF01368">
    <property type="entry name" value="DHH"/>
    <property type="match status" value="1"/>
</dbReference>
<keyword evidence="4" id="KW-0378">Hydrolase</keyword>
<feature type="domain" description="DDH" evidence="6">
    <location>
        <begin position="63"/>
        <end position="212"/>
    </location>
</feature>